<keyword evidence="2" id="KW-1185">Reference proteome</keyword>
<comment type="caution">
    <text evidence="1">The sequence shown here is derived from an EMBL/GenBank/DDBJ whole genome shotgun (WGS) entry which is preliminary data.</text>
</comment>
<organism evidence="1 2">
    <name type="scientific">Zophobas morio</name>
    <dbReference type="NCBI Taxonomy" id="2755281"/>
    <lineage>
        <taxon>Eukaryota</taxon>
        <taxon>Metazoa</taxon>
        <taxon>Ecdysozoa</taxon>
        <taxon>Arthropoda</taxon>
        <taxon>Hexapoda</taxon>
        <taxon>Insecta</taxon>
        <taxon>Pterygota</taxon>
        <taxon>Neoptera</taxon>
        <taxon>Endopterygota</taxon>
        <taxon>Coleoptera</taxon>
        <taxon>Polyphaga</taxon>
        <taxon>Cucujiformia</taxon>
        <taxon>Tenebrionidae</taxon>
        <taxon>Zophobas</taxon>
    </lineage>
</organism>
<gene>
    <name evidence="1" type="ORF">Zmor_017657</name>
</gene>
<accession>A0AA38I9Y9</accession>
<reference evidence="1" key="1">
    <citation type="journal article" date="2023" name="G3 (Bethesda)">
        <title>Whole genome assemblies of Zophobas morio and Tenebrio molitor.</title>
        <authorList>
            <person name="Kaur S."/>
            <person name="Stinson S.A."/>
            <person name="diCenzo G.C."/>
        </authorList>
    </citation>
    <scope>NUCLEOTIDE SEQUENCE</scope>
    <source>
        <strain evidence="1">QUZm001</strain>
    </source>
</reference>
<proteinExistence type="predicted"/>
<protein>
    <submittedName>
        <fullName evidence="1">Uncharacterized protein</fullName>
    </submittedName>
</protein>
<evidence type="ECO:0000313" key="2">
    <source>
        <dbReference type="Proteomes" id="UP001168821"/>
    </source>
</evidence>
<name>A0AA38I9Y9_9CUCU</name>
<dbReference type="AlphaFoldDB" id="A0AA38I9Y9"/>
<evidence type="ECO:0000313" key="1">
    <source>
        <dbReference type="EMBL" id="KAJ3651631.1"/>
    </source>
</evidence>
<dbReference type="Proteomes" id="UP001168821">
    <property type="component" value="Unassembled WGS sequence"/>
</dbReference>
<sequence>MWRQILKLQQLTGAQQKYPWGVLAQAEFGATGLELFSPHDSDSIYRKAYPQAPPLRSCCAKLVHYGRQRYPNLWTCTGDTIDPASSTRNRTSLLPRFLCHLTSIPFLNIQSTLILTTTEQVLKFQRAINNI</sequence>
<dbReference type="EMBL" id="JALNTZ010000005">
    <property type="protein sequence ID" value="KAJ3651631.1"/>
    <property type="molecule type" value="Genomic_DNA"/>
</dbReference>